<name>A0A7J6RK09_PEROL</name>
<protein>
    <submittedName>
        <fullName evidence="2">PtdIns(3,5)P(2) sythesis regulation factor, variant 2</fullName>
    </submittedName>
</protein>
<dbReference type="AlphaFoldDB" id="A0A7J6RK09"/>
<reference evidence="2 3" key="1">
    <citation type="submission" date="2020-04" db="EMBL/GenBank/DDBJ databases">
        <title>Perkinsus olseni comparative genomics.</title>
        <authorList>
            <person name="Bogema D.R."/>
        </authorList>
    </citation>
    <scope>NUCLEOTIDE SEQUENCE [LARGE SCALE GENOMIC DNA]</scope>
    <source>
        <strain evidence="2 3">ATCC PRA-207</strain>
    </source>
</reference>
<keyword evidence="3" id="KW-1185">Reference proteome</keyword>
<dbReference type="EMBL" id="JABANO010025307">
    <property type="protein sequence ID" value="KAF4720466.1"/>
    <property type="molecule type" value="Genomic_DNA"/>
</dbReference>
<evidence type="ECO:0000313" key="2">
    <source>
        <dbReference type="EMBL" id="KAF4720466.1"/>
    </source>
</evidence>
<gene>
    <name evidence="2" type="primary">VAC14_1</name>
    <name evidence="2" type="ORF">FOZ63_023750</name>
</gene>
<feature type="non-terminal residue" evidence="2">
    <location>
        <position position="1"/>
    </location>
</feature>
<dbReference type="Proteomes" id="UP000553632">
    <property type="component" value="Unassembled WGS sequence"/>
</dbReference>
<feature type="region of interest" description="Disordered" evidence="1">
    <location>
        <begin position="1"/>
        <end position="25"/>
    </location>
</feature>
<sequence>EDLTSSATALTPDNDDDSKAPTPASAVASTKLRAIVAKSVSIVVFNCSSTESLSRVTAMNWLLAFLNTPGLLLPTLVPSDATLMPEDYDTPRMAMDSNAAVNLRALLPLLLQGILGCVDARQAEVSRKAVEA</sequence>
<evidence type="ECO:0000256" key="1">
    <source>
        <dbReference type="SAM" id="MobiDB-lite"/>
    </source>
</evidence>
<proteinExistence type="predicted"/>
<evidence type="ECO:0000313" key="3">
    <source>
        <dbReference type="Proteomes" id="UP000553632"/>
    </source>
</evidence>
<accession>A0A7J6RK09</accession>
<feature type="compositionally biased region" description="Polar residues" evidence="1">
    <location>
        <begin position="1"/>
        <end position="11"/>
    </location>
</feature>
<comment type="caution">
    <text evidence="2">The sequence shown here is derived from an EMBL/GenBank/DDBJ whole genome shotgun (WGS) entry which is preliminary data.</text>
</comment>
<feature type="non-terminal residue" evidence="2">
    <location>
        <position position="132"/>
    </location>
</feature>
<organism evidence="2 3">
    <name type="scientific">Perkinsus olseni</name>
    <name type="common">Perkinsus atlanticus</name>
    <dbReference type="NCBI Taxonomy" id="32597"/>
    <lineage>
        <taxon>Eukaryota</taxon>
        <taxon>Sar</taxon>
        <taxon>Alveolata</taxon>
        <taxon>Perkinsozoa</taxon>
        <taxon>Perkinsea</taxon>
        <taxon>Perkinsida</taxon>
        <taxon>Perkinsidae</taxon>
        <taxon>Perkinsus</taxon>
    </lineage>
</organism>